<gene>
    <name evidence="4" type="ORF">SAMN04489810_2926</name>
</gene>
<feature type="domain" description="DUF1731" evidence="3">
    <location>
        <begin position="257"/>
        <end position="304"/>
    </location>
</feature>
<sequence length="315" mass="32757">MPDSPETASAAGRRVVLAGASGLIGIALAASLRADGVAVTTLVRRPPETPDEVQWLADSRALDPGVLAGADAVVGLNGASIGRFPWTPRYKNTLLRSRIAPTRALATAVRELGDDAPAFVSASAVGYYGSAPGALLDETAPQGDTFLADLCGEWERAASAAGERARVALLRTAPIVHPDGVLKPLLLLTRFGVSGPIGSGTQKWPWISLEDEVRAIRHVIDSEIAGPVNLSGPVVASANDLGFALAVRMNRPYLLRAPVFALKLVLGPDATEGLLTTDAAVLPNVLESTGFRFQHTTVEQAVDAAVTALEEPSAP</sequence>
<comment type="similarity">
    <text evidence="1">Belongs to the NAD(P)-dependent epimerase/dehydratase family. SDR39U1 subfamily.</text>
</comment>
<dbReference type="SUPFAM" id="SSF51735">
    <property type="entry name" value="NAD(P)-binding Rossmann-fold domains"/>
    <property type="match status" value="1"/>
</dbReference>
<dbReference type="Gene3D" id="3.40.50.720">
    <property type="entry name" value="NAD(P)-binding Rossmann-like Domain"/>
    <property type="match status" value="1"/>
</dbReference>
<keyword evidence="5" id="KW-1185">Reference proteome</keyword>
<dbReference type="RefSeq" id="WP_231917674.1">
    <property type="nucleotide sequence ID" value="NZ_LT629692.1"/>
</dbReference>
<dbReference type="InterPro" id="IPR036291">
    <property type="entry name" value="NAD(P)-bd_dom_sf"/>
</dbReference>
<dbReference type="PANTHER" id="PTHR11092">
    <property type="entry name" value="SUGAR NUCLEOTIDE EPIMERASE RELATED"/>
    <property type="match status" value="1"/>
</dbReference>
<evidence type="ECO:0000259" key="2">
    <source>
        <dbReference type="Pfam" id="PF01370"/>
    </source>
</evidence>
<evidence type="ECO:0000256" key="1">
    <source>
        <dbReference type="ARBA" id="ARBA00009353"/>
    </source>
</evidence>
<organism evidence="4 5">
    <name type="scientific">Microbacterium pygmaeum</name>
    <dbReference type="NCBI Taxonomy" id="370764"/>
    <lineage>
        <taxon>Bacteria</taxon>
        <taxon>Bacillati</taxon>
        <taxon>Actinomycetota</taxon>
        <taxon>Actinomycetes</taxon>
        <taxon>Micrococcales</taxon>
        <taxon>Microbacteriaceae</taxon>
        <taxon>Microbacterium</taxon>
    </lineage>
</organism>
<evidence type="ECO:0008006" key="6">
    <source>
        <dbReference type="Google" id="ProtNLM"/>
    </source>
</evidence>
<dbReference type="NCBIfam" id="TIGR01777">
    <property type="entry name" value="yfcH"/>
    <property type="match status" value="1"/>
</dbReference>
<name>A0A1G8BXP0_9MICO</name>
<proteinExistence type="inferred from homology"/>
<accession>A0A1G8BXP0</accession>
<evidence type="ECO:0000259" key="3">
    <source>
        <dbReference type="Pfam" id="PF08338"/>
    </source>
</evidence>
<evidence type="ECO:0000313" key="4">
    <source>
        <dbReference type="EMBL" id="SDH37884.1"/>
    </source>
</evidence>
<dbReference type="InterPro" id="IPR001509">
    <property type="entry name" value="Epimerase_deHydtase"/>
</dbReference>
<dbReference type="EMBL" id="LT629692">
    <property type="protein sequence ID" value="SDH37884.1"/>
    <property type="molecule type" value="Genomic_DNA"/>
</dbReference>
<feature type="domain" description="NAD-dependent epimerase/dehydratase" evidence="2">
    <location>
        <begin position="15"/>
        <end position="222"/>
    </location>
</feature>
<evidence type="ECO:0000313" key="5">
    <source>
        <dbReference type="Proteomes" id="UP000199009"/>
    </source>
</evidence>
<reference evidence="4 5" key="1">
    <citation type="submission" date="2016-10" db="EMBL/GenBank/DDBJ databases">
        <authorList>
            <person name="de Groot N.N."/>
        </authorList>
    </citation>
    <scope>NUCLEOTIDE SEQUENCE [LARGE SCALE GENOMIC DNA]</scope>
    <source>
        <strain evidence="4 5">DSM 23142</strain>
    </source>
</reference>
<dbReference type="Pfam" id="PF08338">
    <property type="entry name" value="DUF1731"/>
    <property type="match status" value="1"/>
</dbReference>
<dbReference type="STRING" id="370764.SAMN04489810_2926"/>
<dbReference type="PANTHER" id="PTHR11092:SF0">
    <property type="entry name" value="EPIMERASE FAMILY PROTEIN SDR39U1"/>
    <property type="match status" value="1"/>
</dbReference>
<dbReference type="AlphaFoldDB" id="A0A1G8BXP0"/>
<protein>
    <recommendedName>
        <fullName evidence="6">TIGR01777 family protein</fullName>
    </recommendedName>
</protein>
<dbReference type="InterPro" id="IPR013549">
    <property type="entry name" value="DUF1731"/>
</dbReference>
<dbReference type="Pfam" id="PF01370">
    <property type="entry name" value="Epimerase"/>
    <property type="match status" value="1"/>
</dbReference>
<dbReference type="Proteomes" id="UP000199009">
    <property type="component" value="Chromosome I"/>
</dbReference>
<dbReference type="InterPro" id="IPR010099">
    <property type="entry name" value="SDR39U1"/>
</dbReference>